<gene>
    <name evidence="3" type="ORF">MECH1_V1_P0073</name>
</gene>
<evidence type="ECO:0000259" key="2">
    <source>
        <dbReference type="PROSITE" id="PS50222"/>
    </source>
</evidence>
<keyword evidence="3" id="KW-0614">Plasmid</keyword>
<dbReference type="Pfam" id="PF13499">
    <property type="entry name" value="EF-hand_7"/>
    <property type="match status" value="1"/>
</dbReference>
<reference evidence="3 4" key="1">
    <citation type="submission" date="2024-04" db="EMBL/GenBank/DDBJ databases">
        <authorList>
            <person name="Cremers G."/>
        </authorList>
    </citation>
    <scope>NUCLEOTIDE SEQUENCE [LARGE SCALE GENOMIC DNA]</scope>
    <source>
        <strain evidence="3">MeCH1-AG</strain>
        <plasmid evidence="3 4">2</plasmid>
    </source>
</reference>
<name>A0ABM9NN03_9GAMM</name>
<dbReference type="Gene3D" id="1.10.238.10">
    <property type="entry name" value="EF-hand"/>
    <property type="match status" value="1"/>
</dbReference>
<geneLocation type="plasmid" evidence="3 4">
    <name>2</name>
</geneLocation>
<dbReference type="SUPFAM" id="SSF47473">
    <property type="entry name" value="EF-hand"/>
    <property type="match status" value="1"/>
</dbReference>
<sequence>MNTAKHSLLWLSAAWMVAASGMTPAADGMERAKVQNPEQRRAMSFKKADMNRDGFLVREEFAEANHLGPATPSSDRDLRGTRLMAAFQAMDSNGDRRVSRKEYLRYLEQNGG</sequence>
<keyword evidence="4" id="KW-1185">Reference proteome</keyword>
<dbReference type="PROSITE" id="PS00018">
    <property type="entry name" value="EF_HAND_1"/>
    <property type="match status" value="1"/>
</dbReference>
<dbReference type="InterPro" id="IPR011992">
    <property type="entry name" value="EF-hand-dom_pair"/>
</dbReference>
<dbReference type="EMBL" id="OZ026885">
    <property type="protein sequence ID" value="CAL1242005.1"/>
    <property type="molecule type" value="Genomic_DNA"/>
</dbReference>
<organism evidence="3 4">
    <name type="scientific">Candidatus Methylocalor cossyra</name>
    <dbReference type="NCBI Taxonomy" id="3108543"/>
    <lineage>
        <taxon>Bacteria</taxon>
        <taxon>Pseudomonadati</taxon>
        <taxon>Pseudomonadota</taxon>
        <taxon>Gammaproteobacteria</taxon>
        <taxon>Methylococcales</taxon>
        <taxon>Methylococcaceae</taxon>
        <taxon>Candidatus Methylocalor</taxon>
    </lineage>
</organism>
<proteinExistence type="predicted"/>
<feature type="chain" id="PRO_5045431922" description="EF-hand domain-containing protein" evidence="1">
    <location>
        <begin position="26"/>
        <end position="112"/>
    </location>
</feature>
<dbReference type="Proteomes" id="UP001497493">
    <property type="component" value="Plasmid 2"/>
</dbReference>
<dbReference type="RefSeq" id="WP_348760057.1">
    <property type="nucleotide sequence ID" value="NZ_OZ026885.1"/>
</dbReference>
<keyword evidence="1" id="KW-0732">Signal</keyword>
<evidence type="ECO:0000256" key="1">
    <source>
        <dbReference type="SAM" id="SignalP"/>
    </source>
</evidence>
<feature type="domain" description="EF-hand" evidence="2">
    <location>
        <begin position="78"/>
        <end position="112"/>
    </location>
</feature>
<protein>
    <recommendedName>
        <fullName evidence="2">EF-hand domain-containing protein</fullName>
    </recommendedName>
</protein>
<evidence type="ECO:0000313" key="3">
    <source>
        <dbReference type="EMBL" id="CAL1242005.1"/>
    </source>
</evidence>
<dbReference type="InterPro" id="IPR002048">
    <property type="entry name" value="EF_hand_dom"/>
</dbReference>
<evidence type="ECO:0000313" key="4">
    <source>
        <dbReference type="Proteomes" id="UP001497493"/>
    </source>
</evidence>
<feature type="signal peptide" evidence="1">
    <location>
        <begin position="1"/>
        <end position="25"/>
    </location>
</feature>
<dbReference type="PROSITE" id="PS50222">
    <property type="entry name" value="EF_HAND_2"/>
    <property type="match status" value="1"/>
</dbReference>
<dbReference type="InterPro" id="IPR018247">
    <property type="entry name" value="EF_Hand_1_Ca_BS"/>
</dbReference>
<accession>A0ABM9NN03</accession>